<evidence type="ECO:0000313" key="1">
    <source>
        <dbReference type="EMBL" id="PLW34889.1"/>
    </source>
</evidence>
<protein>
    <submittedName>
        <fullName evidence="1">Uncharacterized protein</fullName>
    </submittedName>
</protein>
<reference evidence="1 2" key="1">
    <citation type="submission" date="2017-11" db="EMBL/GenBank/DDBJ databases">
        <title>De novo assembly and phasing of dikaryotic genomes from two isolates of Puccinia coronata f. sp. avenae, the causal agent of oat crown rust.</title>
        <authorList>
            <person name="Miller M.E."/>
            <person name="Zhang Y."/>
            <person name="Omidvar V."/>
            <person name="Sperschneider J."/>
            <person name="Schwessinger B."/>
            <person name="Raley C."/>
            <person name="Palmer J.M."/>
            <person name="Garnica D."/>
            <person name="Upadhyaya N."/>
            <person name="Rathjen J."/>
            <person name="Taylor J.M."/>
            <person name="Park R.F."/>
            <person name="Dodds P.N."/>
            <person name="Hirsch C.D."/>
            <person name="Kianian S.F."/>
            <person name="Figueroa M."/>
        </authorList>
    </citation>
    <scope>NUCLEOTIDE SEQUENCE [LARGE SCALE GENOMIC DNA]</scope>
    <source>
        <strain evidence="1">12NC29</strain>
    </source>
</reference>
<evidence type="ECO:0000313" key="2">
    <source>
        <dbReference type="Proteomes" id="UP000235388"/>
    </source>
</evidence>
<name>A0A2N5UAW2_9BASI</name>
<dbReference type="AlphaFoldDB" id="A0A2N5UAW2"/>
<accession>A0A2N5UAW2</accession>
<comment type="caution">
    <text evidence="1">The sequence shown here is derived from an EMBL/GenBank/DDBJ whole genome shotgun (WGS) entry which is preliminary data.</text>
</comment>
<keyword evidence="2" id="KW-1185">Reference proteome</keyword>
<dbReference type="EMBL" id="PGCJ01000268">
    <property type="protein sequence ID" value="PLW34889.1"/>
    <property type="molecule type" value="Genomic_DNA"/>
</dbReference>
<dbReference type="Proteomes" id="UP000235388">
    <property type="component" value="Unassembled WGS sequence"/>
</dbReference>
<sequence>MAAHCIVLNNSMDAWAAIALKNSMDAWAAIALNESMDAWKSMMELFIRMADCTRVPATGAGVEL</sequence>
<proteinExistence type="predicted"/>
<gene>
    <name evidence="1" type="ORF">PCANC_23759</name>
</gene>
<organism evidence="1 2">
    <name type="scientific">Puccinia coronata f. sp. avenae</name>
    <dbReference type="NCBI Taxonomy" id="200324"/>
    <lineage>
        <taxon>Eukaryota</taxon>
        <taxon>Fungi</taxon>
        <taxon>Dikarya</taxon>
        <taxon>Basidiomycota</taxon>
        <taxon>Pucciniomycotina</taxon>
        <taxon>Pucciniomycetes</taxon>
        <taxon>Pucciniales</taxon>
        <taxon>Pucciniaceae</taxon>
        <taxon>Puccinia</taxon>
    </lineage>
</organism>